<accession>A0ABS5YTP1</accession>
<protein>
    <submittedName>
        <fullName evidence="1">Uncharacterized protein</fullName>
    </submittedName>
</protein>
<organism evidence="1 2">
    <name type="scientific">Paractinoplanes bogorensis</name>
    <dbReference type="NCBI Taxonomy" id="1610840"/>
    <lineage>
        <taxon>Bacteria</taxon>
        <taxon>Bacillati</taxon>
        <taxon>Actinomycetota</taxon>
        <taxon>Actinomycetes</taxon>
        <taxon>Micromonosporales</taxon>
        <taxon>Micromonosporaceae</taxon>
        <taxon>Paractinoplanes</taxon>
    </lineage>
</organism>
<dbReference type="RefSeq" id="WP_215790725.1">
    <property type="nucleotide sequence ID" value="NZ_JAHKKG010000007.1"/>
</dbReference>
<keyword evidence="2" id="KW-1185">Reference proteome</keyword>
<name>A0ABS5YTP1_9ACTN</name>
<dbReference type="EMBL" id="JAHKKG010000007">
    <property type="protein sequence ID" value="MBU2666832.1"/>
    <property type="molecule type" value="Genomic_DNA"/>
</dbReference>
<reference evidence="1 2" key="1">
    <citation type="submission" date="2021-06" db="EMBL/GenBank/DDBJ databases">
        <title>Actinoplanes lichenicola sp. nov., and Actinoplanes ovalisporus sp. nov., isolated from lichen in Thailand.</title>
        <authorList>
            <person name="Saeng-In P."/>
            <person name="Kanchanasin P."/>
            <person name="Yuki M."/>
            <person name="Kudo T."/>
            <person name="Ohkuma M."/>
            <person name="Phongsopitanun W."/>
            <person name="Tanasupawat S."/>
        </authorList>
    </citation>
    <scope>NUCLEOTIDE SEQUENCE [LARGE SCALE GENOMIC DNA]</scope>
    <source>
        <strain evidence="1 2">NBRC 110975</strain>
    </source>
</reference>
<evidence type="ECO:0000313" key="2">
    <source>
        <dbReference type="Proteomes" id="UP001519654"/>
    </source>
</evidence>
<gene>
    <name evidence="1" type="ORF">KOI35_25300</name>
</gene>
<sequence length="55" mass="6185">MASTLTVLEKAAGSAFIPDRSRMRDIYQRLRDLDDGLLPINKTSLLTTSRWTTTS</sequence>
<comment type="caution">
    <text evidence="1">The sequence shown here is derived from an EMBL/GenBank/DDBJ whole genome shotgun (WGS) entry which is preliminary data.</text>
</comment>
<evidence type="ECO:0000313" key="1">
    <source>
        <dbReference type="EMBL" id="MBU2666832.1"/>
    </source>
</evidence>
<proteinExistence type="predicted"/>
<dbReference type="Proteomes" id="UP001519654">
    <property type="component" value="Unassembled WGS sequence"/>
</dbReference>